<dbReference type="NCBIfam" id="TIGR01980">
    <property type="entry name" value="sufB"/>
    <property type="match status" value="1"/>
</dbReference>
<dbReference type="InterPro" id="IPR010231">
    <property type="entry name" value="SUF_FeS_clus_asmbl_SufB"/>
</dbReference>
<dbReference type="InterPro" id="IPR037284">
    <property type="entry name" value="SUF_FeS_clus_asmbl_SufBD_sf"/>
</dbReference>
<name>A0A401HAH9_AERPX</name>
<dbReference type="RefSeq" id="WP_131160304.1">
    <property type="nucleotide sequence ID" value="NZ_BDMD01000053.1"/>
</dbReference>
<evidence type="ECO:0000313" key="5">
    <source>
        <dbReference type="Proteomes" id="UP000291213"/>
    </source>
</evidence>
<comment type="caution">
    <text evidence="4">The sequence shown here is derived from an EMBL/GenBank/DDBJ whole genome shotgun (WGS) entry which is preliminary data.</text>
</comment>
<dbReference type="PANTHER" id="PTHR30508">
    <property type="entry name" value="FES CLUSTER ASSEMBLY PROTEIN SUF"/>
    <property type="match status" value="1"/>
</dbReference>
<organism evidence="4 5">
    <name type="scientific">Aeropyrum pernix</name>
    <dbReference type="NCBI Taxonomy" id="56636"/>
    <lineage>
        <taxon>Archaea</taxon>
        <taxon>Thermoproteota</taxon>
        <taxon>Thermoprotei</taxon>
        <taxon>Desulfurococcales</taxon>
        <taxon>Desulfurococcaceae</taxon>
        <taxon>Aeropyrum</taxon>
    </lineage>
</organism>
<dbReference type="InterPro" id="IPR055346">
    <property type="entry name" value="Fe-S_cluster_assembly_SufBD"/>
</dbReference>
<comment type="similarity">
    <text evidence="1">Belongs to the iron-sulfur cluster assembly SufBD family.</text>
</comment>
<dbReference type="PANTHER" id="PTHR30508:SF1">
    <property type="entry name" value="UPF0051 PROTEIN ABCI8, CHLOROPLASTIC-RELATED"/>
    <property type="match status" value="1"/>
</dbReference>
<evidence type="ECO:0000259" key="3">
    <source>
        <dbReference type="Pfam" id="PF19295"/>
    </source>
</evidence>
<reference evidence="4 5" key="1">
    <citation type="submission" date="2017-02" db="EMBL/GenBank/DDBJ databases">
        <title>isolation and characterization of a novel temperate virus Aeropyrum globular virus 1 infecting hyperthermophilic archaeon Aeropyrum.</title>
        <authorList>
            <person name="Yumiya M."/>
            <person name="Yoshida T."/>
            <person name="Sako Y."/>
        </authorList>
    </citation>
    <scope>NUCLEOTIDE SEQUENCE [LARGE SCALE GENOMIC DNA]</scope>
    <source>
        <strain evidence="4 5">YK1-12-2013</strain>
    </source>
</reference>
<dbReference type="AlphaFoldDB" id="A0A401HAH9"/>
<protein>
    <submittedName>
        <fullName evidence="4">FeS assembly protein SufB</fullName>
    </submittedName>
</protein>
<feature type="domain" description="SUF system FeS cluster assembly SufBD core" evidence="2">
    <location>
        <begin position="212"/>
        <end position="445"/>
    </location>
</feature>
<dbReference type="EMBL" id="BDMD01000053">
    <property type="protein sequence ID" value="GBF09319.1"/>
    <property type="molecule type" value="Genomic_DNA"/>
</dbReference>
<dbReference type="Pfam" id="PF01458">
    <property type="entry name" value="SUFBD_core"/>
    <property type="match status" value="1"/>
</dbReference>
<proteinExistence type="inferred from homology"/>
<evidence type="ECO:0000259" key="2">
    <source>
        <dbReference type="Pfam" id="PF01458"/>
    </source>
</evidence>
<evidence type="ECO:0000256" key="1">
    <source>
        <dbReference type="ARBA" id="ARBA00043967"/>
    </source>
</evidence>
<feature type="domain" description="SUF system FeS cluster assembly SufBD N-terminal" evidence="3">
    <location>
        <begin position="144"/>
        <end position="207"/>
    </location>
</feature>
<dbReference type="Proteomes" id="UP000291213">
    <property type="component" value="Unassembled WGS sequence"/>
</dbReference>
<sequence length="476" mass="53958">MGEMVELKKELLRDVDLAERLLGRERPVKSEIEIRGKITRSTIEEISRIKKEPEWMKRLRLRSLELFYKLPTPKWLVGIDVIDLDEMIVYSKPETERASSWEELPKEIREFYERLGLPEIEARFLSGLSAVFDSETVYARVKKYLEEKGVIVMPIEEAVQKYPDLVKRYFMRIFPPSDHKFAALHGALWSGGTFIYVPRGVKIREPIESFFLIGKSGEGQFEHSLIVADEGAYVEWIEGCSAPRLTKFSFHDGMVEAYAHRNATIKIITVQNWSKDVINLNNKRAIAEEGARVDWVEGSIGSKMTFVYPSTILKGDNSSSRSAVVTIAKGPYLKDSGSKMIHVGRNTRSQVINKTISADGGINVYRGIIRIVKGARNAVANVECESLILDDKSKAHTYPHNQVDEPTASVNHEATTGRLTEPQLFYLTSRGLTEEEAKSLIVLGFLEDVLKELPFEYANVLTKVVRLEFSEYGAFG</sequence>
<dbReference type="SUPFAM" id="SSF101960">
    <property type="entry name" value="Stabilizer of iron transporter SufD"/>
    <property type="match status" value="1"/>
</dbReference>
<dbReference type="InterPro" id="IPR000825">
    <property type="entry name" value="SUF_FeS_clus_asmbl_SufBD_core"/>
</dbReference>
<dbReference type="Pfam" id="PF19295">
    <property type="entry name" value="SufBD_N"/>
    <property type="match status" value="1"/>
</dbReference>
<gene>
    <name evidence="4" type="ORF">apy_10440</name>
</gene>
<dbReference type="GO" id="GO:0016226">
    <property type="term" value="P:iron-sulfur cluster assembly"/>
    <property type="evidence" value="ECO:0007669"/>
    <property type="project" value="InterPro"/>
</dbReference>
<dbReference type="OrthoDB" id="372168at2157"/>
<dbReference type="InterPro" id="IPR045595">
    <property type="entry name" value="SufBD_N"/>
</dbReference>
<evidence type="ECO:0000313" key="4">
    <source>
        <dbReference type="EMBL" id="GBF09319.1"/>
    </source>
</evidence>
<accession>A0A401HAH9</accession>